<evidence type="ECO:0008006" key="4">
    <source>
        <dbReference type="Google" id="ProtNLM"/>
    </source>
</evidence>
<evidence type="ECO:0000256" key="1">
    <source>
        <dbReference type="SAM" id="MobiDB-lite"/>
    </source>
</evidence>
<dbReference type="OrthoDB" id="9131106at2"/>
<feature type="region of interest" description="Disordered" evidence="1">
    <location>
        <begin position="156"/>
        <end position="177"/>
    </location>
</feature>
<gene>
    <name evidence="2" type="ORF">FXN63_04755</name>
</gene>
<sequence length="177" mass="18706">MSSPPLHVRKELLKVRASLERLELTHNVMEVREAASPRNLVRSMFGGSPVQPGVRGQARPQGGLAGAVSGALASVGGLRGLSMMVPGGLAAGGPALLLQLLRMFRQSPIKVSAIALGGAKLAKSGFKIGVLGFLGYQSFKLWQHYNRPRRFRGNPIPHDVGYESAPPSASGQTSAYP</sequence>
<dbReference type="RefSeq" id="WP_148813321.1">
    <property type="nucleotide sequence ID" value="NZ_CP043046.1"/>
</dbReference>
<keyword evidence="3" id="KW-1185">Reference proteome</keyword>
<proteinExistence type="predicted"/>
<evidence type="ECO:0000313" key="3">
    <source>
        <dbReference type="Proteomes" id="UP000325161"/>
    </source>
</evidence>
<dbReference type="AlphaFoldDB" id="A0A5C0ASI2"/>
<reference evidence="2 3" key="1">
    <citation type="submission" date="2019-08" db="EMBL/GenBank/DDBJ databases">
        <title>Amphibian skin-associated Pigmentiphaga: genome sequence and occurrence across geography and hosts.</title>
        <authorList>
            <person name="Bletz M.C."/>
            <person name="Bunk B."/>
            <person name="Sproeer C."/>
            <person name="Biwer P."/>
            <person name="Reiter S."/>
            <person name="Rabemananjara F.C.E."/>
            <person name="Schulz S."/>
            <person name="Overmann J."/>
            <person name="Vences M."/>
        </authorList>
    </citation>
    <scope>NUCLEOTIDE SEQUENCE [LARGE SCALE GENOMIC DNA]</scope>
    <source>
        <strain evidence="2 3">Mada1488</strain>
    </source>
</reference>
<name>A0A5C0ASI2_9BURK</name>
<dbReference type="KEGG" id="pacr:FXN63_04755"/>
<evidence type="ECO:0000313" key="2">
    <source>
        <dbReference type="EMBL" id="QEI05222.1"/>
    </source>
</evidence>
<organism evidence="2 3">
    <name type="scientific">Pigmentiphaga aceris</name>
    <dbReference type="NCBI Taxonomy" id="1940612"/>
    <lineage>
        <taxon>Bacteria</taxon>
        <taxon>Pseudomonadati</taxon>
        <taxon>Pseudomonadota</taxon>
        <taxon>Betaproteobacteria</taxon>
        <taxon>Burkholderiales</taxon>
        <taxon>Alcaligenaceae</taxon>
        <taxon>Pigmentiphaga</taxon>
    </lineage>
</organism>
<dbReference type="EMBL" id="CP043046">
    <property type="protein sequence ID" value="QEI05222.1"/>
    <property type="molecule type" value="Genomic_DNA"/>
</dbReference>
<accession>A0A5C0ASI2</accession>
<feature type="compositionally biased region" description="Polar residues" evidence="1">
    <location>
        <begin position="167"/>
        <end position="177"/>
    </location>
</feature>
<protein>
    <recommendedName>
        <fullName evidence="4">DUF3318 domain-containing protein</fullName>
    </recommendedName>
</protein>
<dbReference type="Proteomes" id="UP000325161">
    <property type="component" value="Chromosome"/>
</dbReference>